<dbReference type="PANTHER" id="PTHR39455">
    <property type="entry name" value="CELL DIVISION PROTEIN ZAPD"/>
    <property type="match status" value="1"/>
</dbReference>
<keyword evidence="1 5" id="KW-0963">Cytoplasm</keyword>
<dbReference type="PANTHER" id="PTHR39455:SF1">
    <property type="entry name" value="CELL DIVISION PROTEIN ZAPD"/>
    <property type="match status" value="1"/>
</dbReference>
<dbReference type="Proteomes" id="UP000472676">
    <property type="component" value="Unassembled WGS sequence"/>
</dbReference>
<dbReference type="GO" id="GO:0000917">
    <property type="term" value="P:division septum assembly"/>
    <property type="evidence" value="ECO:0007669"/>
    <property type="project" value="UniProtKB-KW"/>
</dbReference>
<sequence length="259" mass="29652">MSEANPDDLVFEQPLSERVRTFLRLELLFLQYHDHRHNETTFGARASLHALLDLLVVTSRSDLKNDILKELNDQYHHLTRLAARPSVDQERLKGVLAEITEVLNQLQQLATQFANSLLRGSDFLVSILNRSTIPGGTCGFDLPHYHWWLSQPRARITRDLDAWFADLRPFERAILLYLKLLRSSVPDEAVTARGGIYLHTPSGPCLLVRVLVPANPAVYPEISAGRHRFTVRFMAMRELSERAQQSQSDINFRLQCCNL</sequence>
<dbReference type="EMBL" id="JAAMOW010000010">
    <property type="protein sequence ID" value="NGY06674.1"/>
    <property type="molecule type" value="Genomic_DNA"/>
</dbReference>
<evidence type="ECO:0000256" key="2">
    <source>
        <dbReference type="ARBA" id="ARBA00022618"/>
    </source>
</evidence>
<dbReference type="Pfam" id="PF07072">
    <property type="entry name" value="ZapD"/>
    <property type="match status" value="1"/>
</dbReference>
<evidence type="ECO:0000256" key="3">
    <source>
        <dbReference type="ARBA" id="ARBA00023210"/>
    </source>
</evidence>
<dbReference type="GO" id="GO:0043093">
    <property type="term" value="P:FtsZ-dependent cytokinesis"/>
    <property type="evidence" value="ECO:0007669"/>
    <property type="project" value="UniProtKB-UniRule"/>
</dbReference>
<evidence type="ECO:0000313" key="7">
    <source>
        <dbReference type="Proteomes" id="UP000472676"/>
    </source>
</evidence>
<comment type="caution">
    <text evidence="6">The sequence shown here is derived from an EMBL/GenBank/DDBJ whole genome shotgun (WGS) entry which is preliminary data.</text>
</comment>
<evidence type="ECO:0000256" key="1">
    <source>
        <dbReference type="ARBA" id="ARBA00022490"/>
    </source>
</evidence>
<keyword evidence="7" id="KW-1185">Reference proteome</keyword>
<dbReference type="GO" id="GO:0005737">
    <property type="term" value="C:cytoplasm"/>
    <property type="evidence" value="ECO:0007669"/>
    <property type="project" value="UniProtKB-SubCell"/>
</dbReference>
<organism evidence="6 7">
    <name type="scientific">Solimonas terrae</name>
    <dbReference type="NCBI Taxonomy" id="1396819"/>
    <lineage>
        <taxon>Bacteria</taxon>
        <taxon>Pseudomonadati</taxon>
        <taxon>Pseudomonadota</taxon>
        <taxon>Gammaproteobacteria</taxon>
        <taxon>Nevskiales</taxon>
        <taxon>Nevskiaceae</taxon>
        <taxon>Solimonas</taxon>
    </lineage>
</organism>
<proteinExistence type="inferred from homology"/>
<protein>
    <recommendedName>
        <fullName evidence="5">Cell division protein ZapD</fullName>
    </recommendedName>
    <alternativeName>
        <fullName evidence="5">Z ring-associated protein D</fullName>
    </alternativeName>
</protein>
<comment type="subcellular location">
    <subcellularLocation>
        <location evidence="5">Cytoplasm</location>
    </subcellularLocation>
    <text evidence="5">Localizes to mid-cell in an FtsZ-dependent manner.</text>
</comment>
<dbReference type="HAMAP" id="MF_01092">
    <property type="entry name" value="ZapD"/>
    <property type="match status" value="1"/>
</dbReference>
<dbReference type="AlphaFoldDB" id="A0A6M2BW97"/>
<name>A0A6M2BW97_9GAMM</name>
<dbReference type="GO" id="GO:0032153">
    <property type="term" value="C:cell division site"/>
    <property type="evidence" value="ECO:0007669"/>
    <property type="project" value="TreeGrafter"/>
</dbReference>
<dbReference type="SUPFAM" id="SSF160950">
    <property type="entry name" value="YacF-like"/>
    <property type="match status" value="1"/>
</dbReference>
<comment type="similarity">
    <text evidence="5">Belongs to the ZapD family.</text>
</comment>
<keyword evidence="4 5" id="KW-0131">Cell cycle</keyword>
<evidence type="ECO:0000256" key="4">
    <source>
        <dbReference type="ARBA" id="ARBA00023306"/>
    </source>
</evidence>
<gene>
    <name evidence="5 6" type="primary">zapD</name>
    <name evidence="6" type="ORF">G7Y85_18020</name>
</gene>
<evidence type="ECO:0000256" key="5">
    <source>
        <dbReference type="HAMAP-Rule" id="MF_01092"/>
    </source>
</evidence>
<dbReference type="InterPro" id="IPR027462">
    <property type="entry name" value="ZapD_C"/>
</dbReference>
<comment type="function">
    <text evidence="5">Cell division factor that enhances FtsZ-ring assembly. Directly interacts with FtsZ and promotes bundling of FtsZ protofilaments, with a reduction in FtsZ GTPase activity.</text>
</comment>
<evidence type="ECO:0000313" key="6">
    <source>
        <dbReference type="EMBL" id="NGY06674.1"/>
    </source>
</evidence>
<keyword evidence="3 5" id="KW-0717">Septation</keyword>
<dbReference type="Gene3D" id="2.60.440.10">
    <property type="entry name" value="YacF-like domains"/>
    <property type="match status" value="1"/>
</dbReference>
<accession>A0A6M2BW97</accession>
<reference evidence="6 7" key="1">
    <citation type="journal article" date="2014" name="Int. J. Syst. Evol. Microbiol.">
        <title>Solimonas terrae sp. nov., isolated from soil.</title>
        <authorList>
            <person name="Kim S.J."/>
            <person name="Moon J.Y."/>
            <person name="Weon H.Y."/>
            <person name="Ahn J.H."/>
            <person name="Chen W.M."/>
            <person name="Kwon S.W."/>
        </authorList>
    </citation>
    <scope>NUCLEOTIDE SEQUENCE [LARGE SCALE GENOMIC DNA]</scope>
    <source>
        <strain evidence="6 7">KIS83-12</strain>
    </source>
</reference>
<keyword evidence="2 5" id="KW-0132">Cell division</keyword>
<dbReference type="InterPro" id="IPR036268">
    <property type="entry name" value="ZapD_sf"/>
</dbReference>
<dbReference type="InterPro" id="IPR009777">
    <property type="entry name" value="ZapD"/>
</dbReference>
<dbReference type="RefSeq" id="WP_166260730.1">
    <property type="nucleotide sequence ID" value="NZ_JAAMOW010000010.1"/>
</dbReference>
<dbReference type="NCBIfam" id="NF003656">
    <property type="entry name" value="PRK05287.1-4"/>
    <property type="match status" value="1"/>
</dbReference>
<dbReference type="Gene3D" id="1.10.3900.10">
    <property type="entry name" value="YacF-like"/>
    <property type="match status" value="1"/>
</dbReference>
<comment type="subunit">
    <text evidence="5">Interacts with FtsZ.</text>
</comment>